<dbReference type="EMBL" id="FTLX01000003">
    <property type="protein sequence ID" value="SIQ61705.1"/>
    <property type="molecule type" value="Genomic_DNA"/>
</dbReference>
<feature type="binding site" evidence="3">
    <location>
        <begin position="7"/>
        <end position="20"/>
    </location>
    <ligand>
        <name>ATP</name>
        <dbReference type="ChEBI" id="CHEBI:30616"/>
    </ligand>
</feature>
<dbReference type="GO" id="GO:0016740">
    <property type="term" value="F:transferase activity"/>
    <property type="evidence" value="ECO:0007669"/>
    <property type="project" value="UniProtKB-KW"/>
</dbReference>
<protein>
    <recommendedName>
        <fullName evidence="3">tRNA(Met) cytidine acetate ligase</fullName>
        <ecNumber evidence="3">6.3.4.-</ecNumber>
    </recommendedName>
</protein>
<comment type="caution">
    <text evidence="3">Lacks conserved residue(s) required for the propagation of feature annotation.</text>
</comment>
<dbReference type="GO" id="GO:0005524">
    <property type="term" value="F:ATP binding"/>
    <property type="evidence" value="ECO:0007669"/>
    <property type="project" value="UniProtKB-KW"/>
</dbReference>
<organism evidence="5 6">
    <name type="scientific">Domibacillus enclensis</name>
    <dbReference type="NCBI Taxonomy" id="1017273"/>
    <lineage>
        <taxon>Bacteria</taxon>
        <taxon>Bacillati</taxon>
        <taxon>Bacillota</taxon>
        <taxon>Bacilli</taxon>
        <taxon>Bacillales</taxon>
        <taxon>Bacillaceae</taxon>
        <taxon>Domibacillus</taxon>
    </lineage>
</organism>
<dbReference type="PANTHER" id="PTHR37825:SF1">
    <property type="entry name" value="TRNA(MET) CYTIDINE ACETATE LIGASE"/>
    <property type="match status" value="1"/>
</dbReference>
<comment type="catalytic activity">
    <reaction evidence="3">
        <text>cytidine(34) in elongator tRNA(Met) + acetate + ATP = N(4)-acetylcytidine(34) in elongator tRNA(Met) + AMP + diphosphate</text>
        <dbReference type="Rhea" id="RHEA:58144"/>
        <dbReference type="Rhea" id="RHEA-COMP:10693"/>
        <dbReference type="Rhea" id="RHEA-COMP:10694"/>
        <dbReference type="ChEBI" id="CHEBI:30089"/>
        <dbReference type="ChEBI" id="CHEBI:30616"/>
        <dbReference type="ChEBI" id="CHEBI:33019"/>
        <dbReference type="ChEBI" id="CHEBI:74900"/>
        <dbReference type="ChEBI" id="CHEBI:82748"/>
        <dbReference type="ChEBI" id="CHEBI:456215"/>
    </reaction>
</comment>
<dbReference type="InterPro" id="IPR014729">
    <property type="entry name" value="Rossmann-like_a/b/a_fold"/>
</dbReference>
<name>A0A1N6U7W7_9BACI</name>
<dbReference type="GO" id="GO:0006400">
    <property type="term" value="P:tRNA modification"/>
    <property type="evidence" value="ECO:0007669"/>
    <property type="project" value="UniProtKB-UniRule"/>
</dbReference>
<comment type="function">
    <text evidence="3">Catalyzes the formation of N(4)-acetylcytidine (ac(4)C) at the wobble position of elongator tRNA(Met), using acetate and ATP as substrates. First activates an acetate ion to form acetyladenylate (Ac-AMP) and then transfers the acetyl group to tRNA to form ac(4)C34.</text>
</comment>
<feature type="binding site" evidence="3">
    <location>
        <position position="101"/>
    </location>
    <ligand>
        <name>ATP</name>
        <dbReference type="ChEBI" id="CHEBI:30616"/>
    </ligand>
</feature>
<accession>A0A1N6U7W7</accession>
<feature type="binding site" evidence="3">
    <location>
        <position position="188"/>
    </location>
    <ligand>
        <name>ATP</name>
        <dbReference type="ChEBI" id="CHEBI:30616"/>
    </ligand>
</feature>
<dbReference type="Proteomes" id="UP000186385">
    <property type="component" value="Unassembled WGS sequence"/>
</dbReference>
<dbReference type="OrthoDB" id="9769796at2"/>
<dbReference type="SUPFAM" id="SSF52374">
    <property type="entry name" value="Nucleotidylyl transferase"/>
    <property type="match status" value="1"/>
</dbReference>
<dbReference type="EC" id="6.3.4.-" evidence="3"/>
<keyword evidence="3" id="KW-0694">RNA-binding</keyword>
<dbReference type="NCBIfam" id="NF010191">
    <property type="entry name" value="PRK13670.1"/>
    <property type="match status" value="1"/>
</dbReference>
<gene>
    <name evidence="3" type="primary">tmcAL</name>
    <name evidence="4" type="ORF">B1B05_07585</name>
    <name evidence="5" type="ORF">SAMN05443094_103194</name>
</gene>
<evidence type="ECO:0000313" key="7">
    <source>
        <dbReference type="Proteomes" id="UP000215545"/>
    </source>
</evidence>
<dbReference type="HAMAP" id="MF_01539">
    <property type="entry name" value="TmcAL"/>
    <property type="match status" value="1"/>
</dbReference>
<keyword evidence="2 3" id="KW-0819">tRNA processing</keyword>
<keyword evidence="5" id="KW-0808">Transferase</keyword>
<reference evidence="4" key="3">
    <citation type="submission" date="2017-03" db="EMBL/GenBank/DDBJ databases">
        <authorList>
            <person name="Dastager S.G."/>
            <person name="Neurgaonkar P.S."/>
            <person name="Dharne M.S."/>
        </authorList>
    </citation>
    <scope>NUCLEOTIDE SEQUENCE</scope>
    <source>
        <strain evidence="4">DSM 25145</strain>
    </source>
</reference>
<dbReference type="GO" id="GO:0016879">
    <property type="term" value="F:ligase activity, forming carbon-nitrogen bonds"/>
    <property type="evidence" value="ECO:0007669"/>
    <property type="project" value="UniProtKB-UniRule"/>
</dbReference>
<keyword evidence="1 3" id="KW-0436">Ligase</keyword>
<dbReference type="Proteomes" id="UP000215545">
    <property type="component" value="Unassembled WGS sequence"/>
</dbReference>
<dbReference type="GO" id="GO:0000049">
    <property type="term" value="F:tRNA binding"/>
    <property type="evidence" value="ECO:0007669"/>
    <property type="project" value="UniProtKB-KW"/>
</dbReference>
<dbReference type="AlphaFoldDB" id="A0A1N6U7W7"/>
<reference evidence="7" key="2">
    <citation type="submission" date="2017-03" db="EMBL/GenBank/DDBJ databases">
        <title>Bacillus sp. V-88(T) DSM27956, whole genome shotgun sequencing project.</title>
        <authorList>
            <person name="Dastager S.G."/>
            <person name="Neurgaonkar P.S."/>
            <person name="Dharne M.S."/>
        </authorList>
    </citation>
    <scope>NUCLEOTIDE SEQUENCE [LARGE SCALE GENOMIC DNA]</scope>
    <source>
        <strain evidence="7">DSM 25145</strain>
    </source>
</reference>
<reference evidence="5 6" key="1">
    <citation type="submission" date="2017-01" db="EMBL/GenBank/DDBJ databases">
        <authorList>
            <person name="Mah S.A."/>
            <person name="Swanson W.J."/>
            <person name="Moy G.W."/>
            <person name="Vacquier V.D."/>
        </authorList>
    </citation>
    <scope>NUCLEOTIDE SEQUENCE [LARGE SCALE GENOMIC DNA]</scope>
    <source>
        <strain evidence="5 6">NIO-1016</strain>
    </source>
</reference>
<dbReference type="EMBL" id="MWSK01000003">
    <property type="protein sequence ID" value="OXS78457.1"/>
    <property type="molecule type" value="Genomic_DNA"/>
</dbReference>
<evidence type="ECO:0000313" key="4">
    <source>
        <dbReference type="EMBL" id="OXS78457.1"/>
    </source>
</evidence>
<keyword evidence="3" id="KW-0067">ATP-binding</keyword>
<comment type="subcellular location">
    <subcellularLocation>
        <location evidence="3">Cytoplasm</location>
    </subcellularLocation>
</comment>
<evidence type="ECO:0000256" key="3">
    <source>
        <dbReference type="HAMAP-Rule" id="MF_01539"/>
    </source>
</evidence>
<dbReference type="GO" id="GO:0005737">
    <property type="term" value="C:cytoplasm"/>
    <property type="evidence" value="ECO:0007669"/>
    <property type="project" value="UniProtKB-SubCell"/>
</dbReference>
<feature type="binding site" evidence="3">
    <location>
        <position position="163"/>
    </location>
    <ligand>
        <name>ATP</name>
        <dbReference type="ChEBI" id="CHEBI:30616"/>
    </ligand>
</feature>
<sequence>MNAAGIVVEYNPFHNGHLYHINETRRLSNADTLIAVMSGSFLQRGEPALVDKWTRTAMALHHGVDVVVELPYVFSTQKAETFAKGAIQILHHLHCQSFCFGSEDGRIEPFLETEQKLHDHKKQLGALIRAFMKEGISYPAAQTKARHELFGEHGLPLDLSKPNNILGFHYVQENTALGSPLMPLSVLRKGAGFHDMQAAGSIASATAIRSHLFSNRPIDGLMPDQAASLLSSRPLHSWEHYWPLLRYRLISMPTERLAAIYEVEEGIEGRLIQAALQNDSFHSFMEQVKTKRYTWTRLQRMMTHILTDTDKATMQSHEQVSYIRLLGMTETGRAYIRSIKKELAVPLISRTASGRHLLELDVKASRVYAAASGIPEHDTASLLEQEFSRPPLLL</sequence>
<keyword evidence="7" id="KW-1185">Reference proteome</keyword>
<evidence type="ECO:0000313" key="5">
    <source>
        <dbReference type="EMBL" id="SIQ61705.1"/>
    </source>
</evidence>
<evidence type="ECO:0000313" key="6">
    <source>
        <dbReference type="Proteomes" id="UP000186385"/>
    </source>
</evidence>
<dbReference type="Gene3D" id="3.40.50.620">
    <property type="entry name" value="HUPs"/>
    <property type="match status" value="1"/>
</dbReference>
<dbReference type="STRING" id="1017273.SAMN05443094_103194"/>
<proteinExistence type="inferred from homology"/>
<keyword evidence="3" id="KW-0820">tRNA-binding</keyword>
<keyword evidence="3" id="KW-0547">Nucleotide-binding</keyword>
<keyword evidence="3" id="KW-0963">Cytoplasm</keyword>
<dbReference type="RefSeq" id="WP_045851462.1">
    <property type="nucleotide sequence ID" value="NZ_FTLX01000003.1"/>
</dbReference>
<evidence type="ECO:0000256" key="2">
    <source>
        <dbReference type="ARBA" id="ARBA00022694"/>
    </source>
</evidence>
<dbReference type="PANTHER" id="PTHR37825">
    <property type="entry name" value="TRNA(MET) CYTIDINE ACETATE LIGASE"/>
    <property type="match status" value="1"/>
</dbReference>
<dbReference type="Pfam" id="PF05636">
    <property type="entry name" value="HIGH_NTase1"/>
    <property type="match status" value="1"/>
</dbReference>
<dbReference type="InterPro" id="IPR008513">
    <property type="entry name" value="tRNA(Met)_cyd_acetate_ligase"/>
</dbReference>
<evidence type="ECO:0000256" key="1">
    <source>
        <dbReference type="ARBA" id="ARBA00022598"/>
    </source>
</evidence>
<comment type="similarity">
    <text evidence="3">Belongs to the TmcAL family.</text>
</comment>